<name>A0A2B4R6Z6_STYPI</name>
<feature type="transmembrane region" description="Helical" evidence="7">
    <location>
        <begin position="835"/>
        <end position="856"/>
    </location>
</feature>
<dbReference type="SMART" id="SM00368">
    <property type="entry name" value="LRR_RI"/>
    <property type="match status" value="2"/>
</dbReference>
<dbReference type="InterPro" id="IPR001611">
    <property type="entry name" value="Leu-rich_rpt"/>
</dbReference>
<dbReference type="InterPro" id="IPR036116">
    <property type="entry name" value="FN3_sf"/>
</dbReference>
<feature type="transmembrane region" description="Helical" evidence="7">
    <location>
        <begin position="792"/>
        <end position="815"/>
    </location>
</feature>
<dbReference type="InterPro" id="IPR032675">
    <property type="entry name" value="LRR_dom_sf"/>
</dbReference>
<keyword evidence="6" id="KW-0067">ATP-binding</keyword>
<evidence type="ECO:0000313" key="11">
    <source>
        <dbReference type="Proteomes" id="UP000225706"/>
    </source>
</evidence>
<dbReference type="Gene3D" id="2.60.40.10">
    <property type="entry name" value="Immunoglobulins"/>
    <property type="match status" value="1"/>
</dbReference>
<evidence type="ECO:0000256" key="3">
    <source>
        <dbReference type="ARBA" id="ARBA00022490"/>
    </source>
</evidence>
<sequence>MRAISVRTTVLKTSIINQTEFQPKLFASHTISEAKTDEVFTNLLIQRGRKAIIGNGRTNTRREALEYYQKVSGTPVKHCDEIFFGTSDDKKNPSSIFVVGKAGIGKSLFCQKVIRDWAKNQLFETCESTQIPNFKLVYLVTFRDLNGLENTCVTLREFLDHSSVLSGICMDDVSFEYIVNHPEEVLIILDGYDEYSQKDYLAGNLEKEYLNDARYKMPAAAFCSKLIRGKILKGSVVVVTMRPEEMNKLGGIRFEQLVEIAGFSSEQVKEYIEKYFKENEKVKNAVLEHVMKNENLVSFAHIPMLCYLLCFEMEYILNKTENPDDLPISMTDIYTKLIDIFVLKHCADSEYRQNEMPEKFEPLPVIKNTLEKLSELAAKLLLESKPSFDESEIEGGFELQEVNKVIGSGLLYCVKTFRTGSTETTKHFSFIHLTVQEYLAARWFVKENRIPDKKCSAVVFQFMAGILSRERNGELMEELLTSGQGLEGNTELLRAKCLSEYKDEEFAQQFIRNHSKAICNSHGEIFLDDLSNVDCIAVSFVLDIISELNKEEAGKAQHKCSDKFIAVKTLRLFLSRLTLSGIQRVCNSLINEHCLVSELNLLGCNLADECVDVMEGLVLSKLTTLDLSGNNITETGVASLCEALQHQSCKLTTLGLGSNEITDTGVASLCEALQHPSLNCPKCPFLNTFQFSSITRPTKMPDKMAVLILYQRMADSTWWKLVIKSQSACGGIQCIVFTTLLTGILAALGGYHAKDRLNFSCDPKPSDFNRNTCYNKYIDTISKPHGLIPLNVVALTWSVLCVCWICFAIFGAVLLQKIESSKDDVKPRKTFCCIYFIHVFFRIFFLGGMLGLSCSYPAIDLPSTYKCEVHQTPQHNNQTTQSSLHPTKMTLHCKDLHYKQKSTLNKVIIAVDALYIMCGILEVLHLWCTEGPVQQKLLGDLESVELGSLLGSKPEKPTITNTESEVDNDFTVTWSEIKANSSKCSIKYRLEWTKQPMTQFTVPVERGNIVETHYKITGLEYDAEYEMKLFAVNKQEVSEPDVRTFKTKSGNAVNGLNPGVTCEGVV</sequence>
<dbReference type="PROSITE" id="PS50853">
    <property type="entry name" value="FN3"/>
    <property type="match status" value="1"/>
</dbReference>
<dbReference type="InterPro" id="IPR003961">
    <property type="entry name" value="FN3_dom"/>
</dbReference>
<evidence type="ECO:0000256" key="1">
    <source>
        <dbReference type="ARBA" id="ARBA00004496"/>
    </source>
</evidence>
<keyword evidence="7" id="KW-0472">Membrane</keyword>
<feature type="domain" description="NACHT" evidence="8">
    <location>
        <begin position="94"/>
        <end position="243"/>
    </location>
</feature>
<evidence type="ECO:0000259" key="9">
    <source>
        <dbReference type="PROSITE" id="PS50853"/>
    </source>
</evidence>
<organism evidence="10 11">
    <name type="scientific">Stylophora pistillata</name>
    <name type="common">Smooth cauliflower coral</name>
    <dbReference type="NCBI Taxonomy" id="50429"/>
    <lineage>
        <taxon>Eukaryota</taxon>
        <taxon>Metazoa</taxon>
        <taxon>Cnidaria</taxon>
        <taxon>Anthozoa</taxon>
        <taxon>Hexacorallia</taxon>
        <taxon>Scleractinia</taxon>
        <taxon>Astrocoeniina</taxon>
        <taxon>Pocilloporidae</taxon>
        <taxon>Stylophora</taxon>
    </lineage>
</organism>
<feature type="transmembrane region" description="Helical" evidence="7">
    <location>
        <begin position="907"/>
        <end position="927"/>
    </location>
</feature>
<evidence type="ECO:0000256" key="7">
    <source>
        <dbReference type="SAM" id="Phobius"/>
    </source>
</evidence>
<feature type="transmembrane region" description="Helical" evidence="7">
    <location>
        <begin position="730"/>
        <end position="751"/>
    </location>
</feature>
<dbReference type="InterPro" id="IPR007111">
    <property type="entry name" value="NACHT_NTPase"/>
</dbReference>
<keyword evidence="4" id="KW-0677">Repeat</keyword>
<dbReference type="InterPro" id="IPR050637">
    <property type="entry name" value="NLRP_innate_immun_reg"/>
</dbReference>
<dbReference type="Pfam" id="PF05729">
    <property type="entry name" value="NACHT"/>
    <property type="match status" value="1"/>
</dbReference>
<evidence type="ECO:0000256" key="5">
    <source>
        <dbReference type="ARBA" id="ARBA00022741"/>
    </source>
</evidence>
<keyword evidence="3" id="KW-0963">Cytoplasm</keyword>
<keyword evidence="5" id="KW-0547">Nucleotide-binding</keyword>
<accession>A0A2B4R6Z6</accession>
<dbReference type="InterPro" id="IPR038359">
    <property type="entry name" value="Connexin_N_sf"/>
</dbReference>
<dbReference type="SUPFAM" id="SSF49265">
    <property type="entry name" value="Fibronectin type III"/>
    <property type="match status" value="1"/>
</dbReference>
<dbReference type="CDD" id="cd00063">
    <property type="entry name" value="FN3"/>
    <property type="match status" value="1"/>
</dbReference>
<dbReference type="SUPFAM" id="SSF52540">
    <property type="entry name" value="P-loop containing nucleoside triphosphate hydrolases"/>
    <property type="match status" value="1"/>
</dbReference>
<dbReference type="PROSITE" id="PS51450">
    <property type="entry name" value="LRR"/>
    <property type="match status" value="1"/>
</dbReference>
<dbReference type="Proteomes" id="UP000225706">
    <property type="component" value="Unassembled WGS sequence"/>
</dbReference>
<comment type="similarity">
    <text evidence="2">Belongs to the NLRP family.</text>
</comment>
<evidence type="ECO:0000313" key="10">
    <source>
        <dbReference type="EMBL" id="PFX12936.1"/>
    </source>
</evidence>
<dbReference type="Pfam" id="PF13516">
    <property type="entry name" value="LRR_6"/>
    <property type="match status" value="2"/>
</dbReference>
<proteinExistence type="inferred from homology"/>
<dbReference type="OrthoDB" id="120976at2759"/>
<dbReference type="Gene3D" id="1.20.1440.80">
    <property type="entry name" value="Gap junction channel protein cysteine-rich domain"/>
    <property type="match status" value="1"/>
</dbReference>
<dbReference type="AlphaFoldDB" id="A0A2B4R6Z6"/>
<keyword evidence="7" id="KW-1133">Transmembrane helix</keyword>
<dbReference type="PANTHER" id="PTHR45690">
    <property type="entry name" value="NACHT, LRR AND PYD DOMAINS-CONTAINING PROTEIN 12"/>
    <property type="match status" value="1"/>
</dbReference>
<dbReference type="Gene3D" id="3.40.50.300">
    <property type="entry name" value="P-loop containing nucleotide triphosphate hydrolases"/>
    <property type="match status" value="1"/>
</dbReference>
<dbReference type="PANTHER" id="PTHR45690:SF19">
    <property type="entry name" value="NACHT, LRR AND PYD DOMAINS-CONTAINING PROTEIN 3"/>
    <property type="match status" value="1"/>
</dbReference>
<protein>
    <submittedName>
        <fullName evidence="10">NACHT, LRR and PYD domains-containing protein 12</fullName>
    </submittedName>
</protein>
<dbReference type="SUPFAM" id="SSF52047">
    <property type="entry name" value="RNI-like"/>
    <property type="match status" value="1"/>
</dbReference>
<evidence type="ECO:0000256" key="4">
    <source>
        <dbReference type="ARBA" id="ARBA00022737"/>
    </source>
</evidence>
<reference evidence="11" key="1">
    <citation type="journal article" date="2017" name="bioRxiv">
        <title>Comparative analysis of the genomes of Stylophora pistillata and Acropora digitifera provides evidence for extensive differences between species of corals.</title>
        <authorList>
            <person name="Voolstra C.R."/>
            <person name="Li Y."/>
            <person name="Liew Y.J."/>
            <person name="Baumgarten S."/>
            <person name="Zoccola D."/>
            <person name="Flot J.-F."/>
            <person name="Tambutte S."/>
            <person name="Allemand D."/>
            <person name="Aranda M."/>
        </authorList>
    </citation>
    <scope>NUCLEOTIDE SEQUENCE [LARGE SCALE GENOMIC DNA]</scope>
</reference>
<dbReference type="Pfam" id="PF00041">
    <property type="entry name" value="fn3"/>
    <property type="match status" value="1"/>
</dbReference>
<dbReference type="Gene3D" id="3.80.10.10">
    <property type="entry name" value="Ribonuclease Inhibitor"/>
    <property type="match status" value="1"/>
</dbReference>
<feature type="domain" description="Fibronectin type-III" evidence="9">
    <location>
        <begin position="953"/>
        <end position="1050"/>
    </location>
</feature>
<dbReference type="GO" id="GO:0005524">
    <property type="term" value="F:ATP binding"/>
    <property type="evidence" value="ECO:0007669"/>
    <property type="project" value="UniProtKB-KW"/>
</dbReference>
<dbReference type="EMBL" id="LSMT01001130">
    <property type="protein sequence ID" value="PFX12936.1"/>
    <property type="molecule type" value="Genomic_DNA"/>
</dbReference>
<dbReference type="InterPro" id="IPR027417">
    <property type="entry name" value="P-loop_NTPase"/>
</dbReference>
<dbReference type="InterPro" id="IPR013783">
    <property type="entry name" value="Ig-like_fold"/>
</dbReference>
<dbReference type="SMART" id="SM00060">
    <property type="entry name" value="FN3"/>
    <property type="match status" value="1"/>
</dbReference>
<comment type="subcellular location">
    <subcellularLocation>
        <location evidence="1">Cytoplasm</location>
    </subcellularLocation>
</comment>
<evidence type="ECO:0000256" key="6">
    <source>
        <dbReference type="ARBA" id="ARBA00022840"/>
    </source>
</evidence>
<dbReference type="PROSITE" id="PS50837">
    <property type="entry name" value="NACHT"/>
    <property type="match status" value="1"/>
</dbReference>
<dbReference type="GO" id="GO:0005829">
    <property type="term" value="C:cytosol"/>
    <property type="evidence" value="ECO:0007669"/>
    <property type="project" value="UniProtKB-SubCell"/>
</dbReference>
<gene>
    <name evidence="10" type="primary">Nlrp12</name>
    <name evidence="10" type="ORF">AWC38_SpisGene23030</name>
</gene>
<keyword evidence="11" id="KW-1185">Reference proteome</keyword>
<keyword evidence="7" id="KW-0812">Transmembrane</keyword>
<evidence type="ECO:0000259" key="8">
    <source>
        <dbReference type="PROSITE" id="PS50837"/>
    </source>
</evidence>
<evidence type="ECO:0000256" key="2">
    <source>
        <dbReference type="ARBA" id="ARBA00008665"/>
    </source>
</evidence>
<comment type="caution">
    <text evidence="10">The sequence shown here is derived from an EMBL/GenBank/DDBJ whole genome shotgun (WGS) entry which is preliminary data.</text>
</comment>